<organism evidence="1 2">
    <name type="scientific">Caballeronia terrestris</name>
    <dbReference type="NCBI Taxonomy" id="1226301"/>
    <lineage>
        <taxon>Bacteria</taxon>
        <taxon>Pseudomonadati</taxon>
        <taxon>Pseudomonadota</taxon>
        <taxon>Betaproteobacteria</taxon>
        <taxon>Burkholderiales</taxon>
        <taxon>Burkholderiaceae</taxon>
        <taxon>Caballeronia</taxon>
    </lineage>
</organism>
<name>A0A158KNH1_9BURK</name>
<accession>A0A158KNH1</accession>
<keyword evidence="2" id="KW-1185">Reference proteome</keyword>
<sequence length="85" mass="9811">MGTLEQRPSRITHSVRKAVSCYTSPVQRYKNVFEGLSRQSRTLLRYGPLWLAHGSHFAFGSTAFTHCHLENYMTDWLVGHDKQSK</sequence>
<evidence type="ECO:0000313" key="2">
    <source>
        <dbReference type="Proteomes" id="UP000054925"/>
    </source>
</evidence>
<gene>
    <name evidence="1" type="ORF">AWB67_06198</name>
</gene>
<reference evidence="1" key="1">
    <citation type="submission" date="2016-01" db="EMBL/GenBank/DDBJ databases">
        <authorList>
            <person name="Peeters C."/>
        </authorList>
    </citation>
    <scope>NUCLEOTIDE SEQUENCE [LARGE SCALE GENOMIC DNA]</scope>
    <source>
        <strain evidence="1">LMG 22937</strain>
    </source>
</reference>
<comment type="caution">
    <text evidence="1">The sequence shown here is derived from an EMBL/GenBank/DDBJ whole genome shotgun (WGS) entry which is preliminary data.</text>
</comment>
<dbReference type="AlphaFoldDB" id="A0A158KNH1"/>
<protein>
    <submittedName>
        <fullName evidence="1">Uncharacterized protein</fullName>
    </submittedName>
</protein>
<evidence type="ECO:0000313" key="1">
    <source>
        <dbReference type="EMBL" id="SAL82696.1"/>
    </source>
</evidence>
<dbReference type="Proteomes" id="UP000054925">
    <property type="component" value="Unassembled WGS sequence"/>
</dbReference>
<proteinExistence type="predicted"/>
<dbReference type="EMBL" id="FCOL02000081">
    <property type="protein sequence ID" value="SAL82696.1"/>
    <property type="molecule type" value="Genomic_DNA"/>
</dbReference>